<feature type="binding site" evidence="22">
    <location>
        <position position="66"/>
    </location>
    <ligand>
        <name>pyruvate</name>
        <dbReference type="ChEBI" id="CHEBI:15361"/>
    </ligand>
</feature>
<keyword evidence="13 20" id="KW-0456">Lyase</keyword>
<evidence type="ECO:0000256" key="17">
    <source>
        <dbReference type="ARBA" id="ARBA00033610"/>
    </source>
</evidence>
<feature type="active site" description="Proton donor/acceptor" evidence="21">
    <location>
        <position position="154"/>
    </location>
</feature>
<evidence type="ECO:0000256" key="3">
    <source>
        <dbReference type="ARBA" id="ARBA00005120"/>
    </source>
</evidence>
<evidence type="ECO:0000256" key="12">
    <source>
        <dbReference type="ARBA" id="ARBA00023154"/>
    </source>
</evidence>
<dbReference type="InterPro" id="IPR020624">
    <property type="entry name" value="Schiff_base-form_aldolases_CS"/>
</dbReference>
<sequence>MMEPNVNCLAIATEEGPFMPTEIGRLITAMVTPFDADGQVDYEQAKRLASALVDSGSDGLVVTGTTGEGPALSMEEKARLYGEVKDAIGSRGAVIAGTSDNNTTASIELSREAEQVGADALLLTVPAYNKPPQEGLFQHFRALAECTNLPGMLYNVPSRTSLNMTNDTTVRLSQIENIIGIKEASSDPVQIAKVIRDTPDDFRVWSGNDDETFPIMSMGGYGVVSVAAHLIGNQIKQMMGLILEGDVEAAGAEHLRLLDMFKGLFIVSNPIPVKYGLNTVGFDVGNPRLPLVPPDSRTAEQLDELLDRYDIDINAPAD</sequence>
<feature type="binding site" evidence="22">
    <location>
        <position position="224"/>
    </location>
    <ligand>
        <name>pyruvate</name>
        <dbReference type="ChEBI" id="CHEBI:15361"/>
    </ligand>
</feature>
<comment type="caution">
    <text evidence="23">The sequence shown here is derived from an EMBL/GenBank/DDBJ whole genome shotgun (WGS) entry which is preliminary data.</text>
</comment>
<keyword evidence="24" id="KW-1185">Reference proteome</keyword>
<dbReference type="Proteomes" id="UP001174909">
    <property type="component" value="Unassembled WGS sequence"/>
</dbReference>
<comment type="catalytic activity">
    <reaction evidence="17">
        <text>(4R)-4-hydroxy-2-oxoglutarate = glyoxylate + pyruvate</text>
        <dbReference type="Rhea" id="RHEA:30687"/>
        <dbReference type="ChEBI" id="CHEBI:15361"/>
        <dbReference type="ChEBI" id="CHEBI:36655"/>
        <dbReference type="ChEBI" id="CHEBI:62213"/>
        <dbReference type="EC" id="4.1.3.16"/>
    </reaction>
</comment>
<evidence type="ECO:0000256" key="5">
    <source>
        <dbReference type="ARBA" id="ARBA00011881"/>
    </source>
</evidence>
<evidence type="ECO:0000256" key="13">
    <source>
        <dbReference type="ARBA" id="ARBA00023239"/>
    </source>
</evidence>
<evidence type="ECO:0000256" key="22">
    <source>
        <dbReference type="PIRSR" id="PIRSR001365-2"/>
    </source>
</evidence>
<evidence type="ECO:0000256" key="4">
    <source>
        <dbReference type="ARBA" id="ARBA00007592"/>
    </source>
</evidence>
<comment type="function">
    <text evidence="2">Catalyzes the condensation of (S)-aspartate-beta-semialdehyde [(S)-ASA] and pyruvate to 4-hydroxy-tetrahydrodipicolinate (HTPA).</text>
</comment>
<comment type="catalytic activity">
    <reaction evidence="19">
        <text>L-aspartate 4-semialdehyde + pyruvate = (2S,4S)-4-hydroxy-2,3,4,5-tetrahydrodipicolinate + H2O + H(+)</text>
        <dbReference type="Rhea" id="RHEA:34171"/>
        <dbReference type="ChEBI" id="CHEBI:15361"/>
        <dbReference type="ChEBI" id="CHEBI:15377"/>
        <dbReference type="ChEBI" id="CHEBI:15378"/>
        <dbReference type="ChEBI" id="CHEBI:67139"/>
        <dbReference type="ChEBI" id="CHEBI:537519"/>
        <dbReference type="EC" id="4.3.3.7"/>
    </reaction>
</comment>
<organism evidence="23 24">
    <name type="scientific">Geodia barretti</name>
    <name type="common">Barrett's horny sponge</name>
    <dbReference type="NCBI Taxonomy" id="519541"/>
    <lineage>
        <taxon>Eukaryota</taxon>
        <taxon>Metazoa</taxon>
        <taxon>Porifera</taxon>
        <taxon>Demospongiae</taxon>
        <taxon>Heteroscleromorpha</taxon>
        <taxon>Tetractinellida</taxon>
        <taxon>Astrophorina</taxon>
        <taxon>Geodiidae</taxon>
        <taxon>Geodia</taxon>
    </lineage>
</organism>
<reference evidence="23" key="1">
    <citation type="submission" date="2023-03" db="EMBL/GenBank/DDBJ databases">
        <authorList>
            <person name="Steffen K."/>
            <person name="Cardenas P."/>
        </authorList>
    </citation>
    <scope>NUCLEOTIDE SEQUENCE</scope>
</reference>
<dbReference type="GO" id="GO:0005829">
    <property type="term" value="C:cytosol"/>
    <property type="evidence" value="ECO:0007669"/>
    <property type="project" value="TreeGrafter"/>
</dbReference>
<evidence type="ECO:0000256" key="11">
    <source>
        <dbReference type="ARBA" id="ARBA00022915"/>
    </source>
</evidence>
<evidence type="ECO:0000256" key="6">
    <source>
        <dbReference type="ARBA" id="ARBA00012086"/>
    </source>
</evidence>
<evidence type="ECO:0000256" key="20">
    <source>
        <dbReference type="PIRNR" id="PIRNR001365"/>
    </source>
</evidence>
<feature type="active site" description="Schiff-base intermediate with substrate" evidence="21">
    <location>
        <position position="182"/>
    </location>
</feature>
<dbReference type="InterPro" id="IPR002220">
    <property type="entry name" value="DapA-like"/>
</dbReference>
<dbReference type="PRINTS" id="PR00146">
    <property type="entry name" value="DHPICSNTHASE"/>
</dbReference>
<comment type="function">
    <text evidence="1">Catalyzes the final step in the metabolic pathway of hydroxyproline.</text>
</comment>
<keyword evidence="11" id="KW-0220">Diaminopimelate biosynthesis</keyword>
<evidence type="ECO:0000256" key="19">
    <source>
        <dbReference type="ARBA" id="ARBA00047836"/>
    </source>
</evidence>
<evidence type="ECO:0000256" key="7">
    <source>
        <dbReference type="ARBA" id="ARBA00012215"/>
    </source>
</evidence>
<dbReference type="PROSITE" id="PS00666">
    <property type="entry name" value="DHDPS_2"/>
    <property type="match status" value="1"/>
</dbReference>
<keyword evidence="14" id="KW-0704">Schiff base</keyword>
<dbReference type="Pfam" id="PF00701">
    <property type="entry name" value="DHDPS"/>
    <property type="match status" value="1"/>
</dbReference>
<accession>A0AA35RUT9</accession>
<dbReference type="SUPFAM" id="SSF51569">
    <property type="entry name" value="Aldolase"/>
    <property type="match status" value="1"/>
</dbReference>
<evidence type="ECO:0000256" key="10">
    <source>
        <dbReference type="ARBA" id="ARBA00022605"/>
    </source>
</evidence>
<gene>
    <name evidence="23" type="ORF">GBAR_LOCUS10973</name>
</gene>
<comment type="subunit">
    <text evidence="5">Homotetramer.</text>
</comment>
<comment type="similarity">
    <text evidence="4 20">Belongs to the DapA family.</text>
</comment>
<evidence type="ECO:0000256" key="1">
    <source>
        <dbReference type="ARBA" id="ARBA00002577"/>
    </source>
</evidence>
<comment type="pathway">
    <text evidence="3">Amino-acid biosynthesis; L-lysine biosynthesis via DAP pathway; (S)-tetrahydrodipicolinate from L-aspartate: step 3/4.</text>
</comment>
<evidence type="ECO:0000256" key="21">
    <source>
        <dbReference type="PIRSR" id="PIRSR001365-1"/>
    </source>
</evidence>
<dbReference type="SMART" id="SM01130">
    <property type="entry name" value="DHDPS"/>
    <property type="match status" value="1"/>
</dbReference>
<protein>
    <recommendedName>
        <fullName evidence="8">4-hydroxy-2-oxoglutarate aldolase, mitochondrial</fullName>
        <ecNumber evidence="7">4.1.3.16</ecNumber>
        <ecNumber evidence="6">4.3.3.7</ecNumber>
    </recommendedName>
    <alternativeName>
        <fullName evidence="16">Dihydrodipicolinate synthase-like</fullName>
    </alternativeName>
    <alternativeName>
        <fullName evidence="15">Probable 2-keto-4-hydroxyglutarate aldolase</fullName>
    </alternativeName>
</protein>
<proteinExistence type="inferred from homology"/>
<keyword evidence="12" id="KW-0457">Lysine biosynthesis</keyword>
<dbReference type="EC" id="4.1.3.16" evidence="7"/>
<evidence type="ECO:0000256" key="15">
    <source>
        <dbReference type="ARBA" id="ARBA00030874"/>
    </source>
</evidence>
<dbReference type="GO" id="GO:0009089">
    <property type="term" value="P:lysine biosynthetic process via diaminopimelate"/>
    <property type="evidence" value="ECO:0007669"/>
    <property type="project" value="InterPro"/>
</dbReference>
<dbReference type="PIRSF" id="PIRSF001365">
    <property type="entry name" value="DHDPS"/>
    <property type="match status" value="1"/>
</dbReference>
<comment type="catalytic activity">
    <reaction evidence="18">
        <text>(4S)-4-hydroxy-2-oxoglutarate = glyoxylate + pyruvate</text>
        <dbReference type="Rhea" id="RHEA:35639"/>
        <dbReference type="ChEBI" id="CHEBI:15361"/>
        <dbReference type="ChEBI" id="CHEBI:36655"/>
        <dbReference type="ChEBI" id="CHEBI:71685"/>
        <dbReference type="EC" id="4.1.3.16"/>
    </reaction>
</comment>
<evidence type="ECO:0000313" key="24">
    <source>
        <dbReference type="Proteomes" id="UP001174909"/>
    </source>
</evidence>
<dbReference type="InterPro" id="IPR013785">
    <property type="entry name" value="Aldolase_TIM"/>
</dbReference>
<dbReference type="InterPro" id="IPR020625">
    <property type="entry name" value="Schiff_base-form_aldolases_AS"/>
</dbReference>
<dbReference type="GO" id="GO:0008700">
    <property type="term" value="F:(R,S)-4-hydroxy-2-oxoglutarate aldolase activity"/>
    <property type="evidence" value="ECO:0007669"/>
    <property type="project" value="UniProtKB-EC"/>
</dbReference>
<dbReference type="GO" id="GO:0019877">
    <property type="term" value="P:diaminopimelate biosynthetic process"/>
    <property type="evidence" value="ECO:0007669"/>
    <property type="project" value="UniProtKB-KW"/>
</dbReference>
<keyword evidence="9" id="KW-0963">Cytoplasm</keyword>
<evidence type="ECO:0000256" key="18">
    <source>
        <dbReference type="ARBA" id="ARBA00033613"/>
    </source>
</evidence>
<dbReference type="PANTHER" id="PTHR12128:SF66">
    <property type="entry name" value="4-HYDROXY-2-OXOGLUTARATE ALDOLASE, MITOCHONDRIAL"/>
    <property type="match status" value="1"/>
</dbReference>
<evidence type="ECO:0000313" key="23">
    <source>
        <dbReference type="EMBL" id="CAI8018150.1"/>
    </source>
</evidence>
<dbReference type="CDD" id="cd00950">
    <property type="entry name" value="DHDPS"/>
    <property type="match status" value="1"/>
</dbReference>
<evidence type="ECO:0000256" key="2">
    <source>
        <dbReference type="ARBA" id="ARBA00003294"/>
    </source>
</evidence>
<dbReference type="Gene3D" id="3.20.20.70">
    <property type="entry name" value="Aldolase class I"/>
    <property type="match status" value="1"/>
</dbReference>
<dbReference type="EC" id="4.3.3.7" evidence="6"/>
<dbReference type="AlphaFoldDB" id="A0AA35RUT9"/>
<dbReference type="InterPro" id="IPR005263">
    <property type="entry name" value="DapA"/>
</dbReference>
<dbReference type="NCBIfam" id="TIGR00674">
    <property type="entry name" value="dapA"/>
    <property type="match status" value="1"/>
</dbReference>
<name>A0AA35RUT9_GEOBA</name>
<evidence type="ECO:0000256" key="16">
    <source>
        <dbReference type="ARBA" id="ARBA00032879"/>
    </source>
</evidence>
<keyword evidence="10" id="KW-0028">Amino-acid biosynthesis</keyword>
<dbReference type="EMBL" id="CASHTH010001687">
    <property type="protein sequence ID" value="CAI8018150.1"/>
    <property type="molecule type" value="Genomic_DNA"/>
</dbReference>
<evidence type="ECO:0000256" key="9">
    <source>
        <dbReference type="ARBA" id="ARBA00022490"/>
    </source>
</evidence>
<dbReference type="PANTHER" id="PTHR12128">
    <property type="entry name" value="DIHYDRODIPICOLINATE SYNTHASE"/>
    <property type="match status" value="1"/>
</dbReference>
<dbReference type="HAMAP" id="MF_00418">
    <property type="entry name" value="DapA"/>
    <property type="match status" value="1"/>
</dbReference>
<evidence type="ECO:0000256" key="8">
    <source>
        <dbReference type="ARBA" id="ARBA00018425"/>
    </source>
</evidence>
<evidence type="ECO:0000256" key="14">
    <source>
        <dbReference type="ARBA" id="ARBA00023270"/>
    </source>
</evidence>
<dbReference type="PROSITE" id="PS00665">
    <property type="entry name" value="DHDPS_1"/>
    <property type="match status" value="1"/>
</dbReference>
<dbReference type="GO" id="GO:0008840">
    <property type="term" value="F:4-hydroxy-tetrahydrodipicolinate synthase activity"/>
    <property type="evidence" value="ECO:0007669"/>
    <property type="project" value="UniProtKB-EC"/>
</dbReference>